<proteinExistence type="predicted"/>
<sequence length="317" mass="36703">MNDILESSPYFSQQTNYWIVRSGVESKFFEEFERNEQIALGWNLVKDLKSIENKCDIDAIRDLVEFKYNPLLEELSNKKNVNIKRRISDITGKINRFVNELKIGDIILTPGKEEVLIGEVLSDTFIEEGSYKNSSGSLEETIIGDLNKVRDVKWIKKIPRDELEPNLRLILNVNHGIAHINNDQVITEINRTLYSFYVTDEKGHSIFRIKTQNEIDFDKYALFIRHAHGLYNILKNDLDEEKLTIKTNIQSPGPIEFIGNAVLVGEMSIGLLCMFKKNKEALDKLDSSKQEKIKNYIDTNPVEDDLPDYEFPYEGEF</sequence>
<reference evidence="1" key="1">
    <citation type="submission" date="2020-08" db="EMBL/GenBank/DDBJ databases">
        <title>Genome public.</title>
        <authorList>
            <person name="Liu C."/>
            <person name="Sun Q."/>
        </authorList>
    </citation>
    <scope>NUCLEOTIDE SEQUENCE</scope>
    <source>
        <strain evidence="1">NSJ-12</strain>
    </source>
</reference>
<dbReference type="RefSeq" id="WP_249334793.1">
    <property type="nucleotide sequence ID" value="NZ_JACRSY010000084.1"/>
</dbReference>
<dbReference type="AlphaFoldDB" id="A0A926ENM0"/>
<evidence type="ECO:0000313" key="2">
    <source>
        <dbReference type="Proteomes" id="UP000655830"/>
    </source>
</evidence>
<keyword evidence="2" id="KW-1185">Reference proteome</keyword>
<protein>
    <submittedName>
        <fullName evidence="1">Uncharacterized protein</fullName>
    </submittedName>
</protein>
<dbReference type="Proteomes" id="UP000655830">
    <property type="component" value="Unassembled WGS sequence"/>
</dbReference>
<evidence type="ECO:0000313" key="1">
    <source>
        <dbReference type="EMBL" id="MBC8581730.1"/>
    </source>
</evidence>
<accession>A0A926ENM0</accession>
<comment type="caution">
    <text evidence="1">The sequence shown here is derived from an EMBL/GenBank/DDBJ whole genome shotgun (WGS) entry which is preliminary data.</text>
</comment>
<gene>
    <name evidence="1" type="ORF">H8718_19850</name>
</gene>
<organism evidence="1 2">
    <name type="scientific">Zhenhengia yiwuensis</name>
    <dbReference type="NCBI Taxonomy" id="2763666"/>
    <lineage>
        <taxon>Bacteria</taxon>
        <taxon>Bacillati</taxon>
        <taxon>Bacillota</taxon>
        <taxon>Clostridia</taxon>
        <taxon>Lachnospirales</taxon>
        <taxon>Lachnospiraceae</taxon>
        <taxon>Zhenhengia</taxon>
    </lineage>
</organism>
<name>A0A926ENM0_9FIRM</name>
<dbReference type="EMBL" id="JACRSY010000084">
    <property type="protein sequence ID" value="MBC8581730.1"/>
    <property type="molecule type" value="Genomic_DNA"/>
</dbReference>